<comment type="caution">
    <text evidence="3">The sequence shown here is derived from an EMBL/GenBank/DDBJ whole genome shotgun (WGS) entry which is preliminary data.</text>
</comment>
<feature type="compositionally biased region" description="Basic and acidic residues" evidence="1">
    <location>
        <begin position="526"/>
        <end position="551"/>
    </location>
</feature>
<dbReference type="Proteomes" id="UP000024635">
    <property type="component" value="Unassembled WGS sequence"/>
</dbReference>
<feature type="region of interest" description="Disordered" evidence="1">
    <location>
        <begin position="508"/>
        <end position="560"/>
    </location>
</feature>
<evidence type="ECO:0000259" key="2">
    <source>
        <dbReference type="Pfam" id="PF10551"/>
    </source>
</evidence>
<dbReference type="EMBL" id="JARK01001393">
    <property type="protein sequence ID" value="EYC10177.1"/>
    <property type="molecule type" value="Genomic_DNA"/>
</dbReference>
<dbReference type="Pfam" id="PF10551">
    <property type="entry name" value="MULE"/>
    <property type="match status" value="1"/>
</dbReference>
<feature type="compositionally biased region" description="Basic and acidic residues" evidence="1">
    <location>
        <begin position="508"/>
        <end position="519"/>
    </location>
</feature>
<name>A0A016U5Q4_9BILA</name>
<reference evidence="4" key="1">
    <citation type="journal article" date="2015" name="Nat. Genet.">
        <title>The genome and transcriptome of the zoonotic hookworm Ancylostoma ceylanicum identify infection-specific gene families.</title>
        <authorList>
            <person name="Schwarz E.M."/>
            <person name="Hu Y."/>
            <person name="Antoshechkin I."/>
            <person name="Miller M.M."/>
            <person name="Sternberg P.W."/>
            <person name="Aroian R.V."/>
        </authorList>
    </citation>
    <scope>NUCLEOTIDE SEQUENCE</scope>
    <source>
        <strain evidence="4">HY135</strain>
    </source>
</reference>
<feature type="domain" description="MULE transposase" evidence="2">
    <location>
        <begin position="35"/>
        <end position="118"/>
    </location>
</feature>
<dbReference type="OrthoDB" id="10029846at2759"/>
<evidence type="ECO:0000313" key="4">
    <source>
        <dbReference type="Proteomes" id="UP000024635"/>
    </source>
</evidence>
<accession>A0A016U5Q4</accession>
<keyword evidence="4" id="KW-1185">Reference proteome</keyword>
<organism evidence="3 4">
    <name type="scientific">Ancylostoma ceylanicum</name>
    <dbReference type="NCBI Taxonomy" id="53326"/>
    <lineage>
        <taxon>Eukaryota</taxon>
        <taxon>Metazoa</taxon>
        <taxon>Ecdysozoa</taxon>
        <taxon>Nematoda</taxon>
        <taxon>Chromadorea</taxon>
        <taxon>Rhabditida</taxon>
        <taxon>Rhabditina</taxon>
        <taxon>Rhabditomorpha</taxon>
        <taxon>Strongyloidea</taxon>
        <taxon>Ancylostomatidae</taxon>
        <taxon>Ancylostomatinae</taxon>
        <taxon>Ancylostoma</taxon>
    </lineage>
</organism>
<protein>
    <recommendedName>
        <fullName evidence="2">MULE transposase domain-containing protein</fullName>
    </recommendedName>
</protein>
<proteinExistence type="predicted"/>
<evidence type="ECO:0000256" key="1">
    <source>
        <dbReference type="SAM" id="MobiDB-lite"/>
    </source>
</evidence>
<dbReference type="AlphaFoldDB" id="A0A016U5Q4"/>
<dbReference type="InterPro" id="IPR018289">
    <property type="entry name" value="MULE_transposase_dom"/>
</dbReference>
<evidence type="ECO:0000313" key="3">
    <source>
        <dbReference type="EMBL" id="EYC10177.1"/>
    </source>
</evidence>
<dbReference type="STRING" id="53326.A0A016U5Q4"/>
<sequence>MHMYYSSNTIQMAQQQGLWALVADGVHDLQPDATNKRGQLYTVHGVCNNTIDVPLLYAITTSKTEMTYQLIFSQLKSELQHMGIPGDLRVVLDFEKASINAARKVFPNASVQGCGFHLAVCWNRKRDYFGLRKYLLGPQKDRQVCRWWDTIKGLIFLPPRLHRKVPALFRPSLPRTHEAYQKCEEFLQYLRSTWYDGVFKDMWCKWDVMEIRTTNLAEAFHRLLGCLLQCKYPPMAKLLRRLRSCNNNARGHLLNMDRRRTDGRKLKKRDRLRRIKIEREMTRYKRYFSRRIPFIRTVTISSYCRRMSQERLCMDFNLVESANANVFPTSQLENPGVELFSFPNIIFYSLATFQSSLSEIIQGQPNHYANGTTEGQPSRFANETTEDLIMRLRSCAQELSRVHSDRATLFEISNSIAQRREELRSKYASLLACGYIPPFGELSRIEFLNWNMDVLFNFMAMAYERQINFAALILSMDIPSTSLYQQLQNSSAESKFMGGFSALNMNQNRKETSGVRDNEIQQSENTSKRESDCTTPSEHRNTTKDDSESKYSDSVSGSWTYQDEESDKNWLIEHEEEVITNCNGHLDEQLDVTVGQIATGSPENFRKSSDEISKIVVVRPFKWVDAHSSEEDSEILKKHVMNE</sequence>
<gene>
    <name evidence="3" type="primary">Acey_s0057.g2804</name>
    <name evidence="3" type="ORF">Y032_0057g2804</name>
</gene>